<gene>
    <name evidence="8" type="ORF">A7979_04980</name>
</gene>
<evidence type="ECO:0000313" key="9">
    <source>
        <dbReference type="Proteomes" id="UP000192359"/>
    </source>
</evidence>
<dbReference type="Proteomes" id="UP000192359">
    <property type="component" value="Unassembled WGS sequence"/>
</dbReference>
<dbReference type="CDD" id="cd01146">
    <property type="entry name" value="FhuD"/>
    <property type="match status" value="1"/>
</dbReference>
<feature type="compositionally biased region" description="Low complexity" evidence="5">
    <location>
        <begin position="31"/>
        <end position="47"/>
    </location>
</feature>
<comment type="subcellular location">
    <subcellularLocation>
        <location evidence="1">Cell envelope</location>
    </subcellularLocation>
</comment>
<reference evidence="8 9" key="1">
    <citation type="submission" date="2016-05" db="EMBL/GenBank/DDBJ databases">
        <title>Draft genome sequence of a porcine commensal Rothia nasimurium.</title>
        <authorList>
            <person name="Gaiser R.A."/>
            <person name="Van Baarlen P."/>
            <person name="Wells J.M."/>
        </authorList>
    </citation>
    <scope>NUCLEOTIDE SEQUENCE [LARGE SCALE GENOMIC DNA]</scope>
    <source>
        <strain evidence="8 9">PT-32</strain>
    </source>
</reference>
<dbReference type="RefSeq" id="WP_219336367.1">
    <property type="nucleotide sequence ID" value="NZ_LXWF01000041.1"/>
</dbReference>
<dbReference type="PROSITE" id="PS51257">
    <property type="entry name" value="PROKAR_LIPOPROTEIN"/>
    <property type="match status" value="1"/>
</dbReference>
<dbReference type="GO" id="GO:0030288">
    <property type="term" value="C:outer membrane-bounded periplasmic space"/>
    <property type="evidence" value="ECO:0007669"/>
    <property type="project" value="TreeGrafter"/>
</dbReference>
<proteinExistence type="inferred from homology"/>
<keyword evidence="9" id="KW-1185">Reference proteome</keyword>
<keyword evidence="3" id="KW-0813">Transport</keyword>
<dbReference type="GO" id="GO:1901678">
    <property type="term" value="P:iron coordination entity transport"/>
    <property type="evidence" value="ECO:0007669"/>
    <property type="project" value="UniProtKB-ARBA"/>
</dbReference>
<dbReference type="FunFam" id="3.40.50.1980:FF:000009">
    <property type="entry name" value="Iron-enterobactin transporter periplasmic binding protein"/>
    <property type="match status" value="1"/>
</dbReference>
<keyword evidence="4 6" id="KW-0732">Signal</keyword>
<comment type="similarity">
    <text evidence="2">Belongs to the bacterial solute-binding protein 8 family.</text>
</comment>
<protein>
    <submittedName>
        <fullName evidence="8">Fe2+-enterobactin ABC transporter substrate-binding protein</fullName>
    </submittedName>
</protein>
<dbReference type="EMBL" id="LXWF01000041">
    <property type="protein sequence ID" value="ORC15971.1"/>
    <property type="molecule type" value="Genomic_DNA"/>
</dbReference>
<comment type="caution">
    <text evidence="8">The sequence shown here is derived from an EMBL/GenBank/DDBJ whole genome shotgun (WGS) entry which is preliminary data.</text>
</comment>
<evidence type="ECO:0000256" key="1">
    <source>
        <dbReference type="ARBA" id="ARBA00004196"/>
    </source>
</evidence>
<evidence type="ECO:0000256" key="4">
    <source>
        <dbReference type="ARBA" id="ARBA00022729"/>
    </source>
</evidence>
<evidence type="ECO:0000256" key="2">
    <source>
        <dbReference type="ARBA" id="ARBA00008814"/>
    </source>
</evidence>
<feature type="region of interest" description="Disordered" evidence="5">
    <location>
        <begin position="31"/>
        <end position="54"/>
    </location>
</feature>
<dbReference type="SUPFAM" id="SSF53807">
    <property type="entry name" value="Helical backbone' metal receptor"/>
    <property type="match status" value="1"/>
</dbReference>
<evidence type="ECO:0000256" key="5">
    <source>
        <dbReference type="SAM" id="MobiDB-lite"/>
    </source>
</evidence>
<dbReference type="InterPro" id="IPR051313">
    <property type="entry name" value="Bact_iron-sidero_bind"/>
</dbReference>
<evidence type="ECO:0000256" key="6">
    <source>
        <dbReference type="SAM" id="SignalP"/>
    </source>
</evidence>
<accession>A0A1Y1RMY6</accession>
<evidence type="ECO:0000259" key="7">
    <source>
        <dbReference type="PROSITE" id="PS50983"/>
    </source>
</evidence>
<dbReference type="Gene3D" id="3.40.50.1980">
    <property type="entry name" value="Nitrogenase molybdenum iron protein domain"/>
    <property type="match status" value="2"/>
</dbReference>
<feature type="chain" id="PRO_5012372510" evidence="6">
    <location>
        <begin position="32"/>
        <end position="346"/>
    </location>
</feature>
<evidence type="ECO:0000256" key="3">
    <source>
        <dbReference type="ARBA" id="ARBA00022448"/>
    </source>
</evidence>
<dbReference type="PANTHER" id="PTHR30532">
    <property type="entry name" value="IRON III DICITRATE-BINDING PERIPLASMIC PROTEIN"/>
    <property type="match status" value="1"/>
</dbReference>
<dbReference type="NCBIfam" id="NF008200">
    <property type="entry name" value="PRK10957.1"/>
    <property type="match status" value="1"/>
</dbReference>
<sequence length="346" mass="36757">MKTPFIHRLRFLIIALMATLLGLTATGCSSAGDSASSGSSPSVVSGSTDQWPRTIQTDDGELTLEAQPQKIVSTSTTLTGSLLAVGAPVVASAATAPNVPELSDDQGFFTQWSEEAKAVGVEKLYENSSPNLEKVAEYAPDLIVVSKNSGDSVMDSVDQLRKIAPVLVIDYSGASWQDVTRKIAEATGYEENAEKVISDYDQRVEEVKNAIEVPEGSTSAFIIFGDGSGAAALTEDAPQVQLLTSLGFTMAEIPDEVKGDTSMGADRKDIVNLSLENVQKGLLGENWIAVAADDTAREALENEQAFSTSAAVTAGKIYTTPGETFRLDYYSAQIMLDSLEETFSQS</sequence>
<organism evidence="8 9">
    <name type="scientific">Rothia nasimurium</name>
    <dbReference type="NCBI Taxonomy" id="85336"/>
    <lineage>
        <taxon>Bacteria</taxon>
        <taxon>Bacillati</taxon>
        <taxon>Actinomycetota</taxon>
        <taxon>Actinomycetes</taxon>
        <taxon>Micrococcales</taxon>
        <taxon>Micrococcaceae</taxon>
        <taxon>Rothia</taxon>
    </lineage>
</organism>
<dbReference type="PANTHER" id="PTHR30532:SF24">
    <property type="entry name" value="FERRIC ENTEROBACTIN-BINDING PERIPLASMIC PROTEIN FEPB"/>
    <property type="match status" value="1"/>
</dbReference>
<dbReference type="AlphaFoldDB" id="A0A1Y1RMY6"/>
<feature type="signal peptide" evidence="6">
    <location>
        <begin position="1"/>
        <end position="31"/>
    </location>
</feature>
<feature type="domain" description="Fe/B12 periplasmic-binding" evidence="7">
    <location>
        <begin position="70"/>
        <end position="346"/>
    </location>
</feature>
<evidence type="ECO:0000313" key="8">
    <source>
        <dbReference type="EMBL" id="ORC15971.1"/>
    </source>
</evidence>
<name>A0A1Y1RMY6_9MICC</name>
<dbReference type="Pfam" id="PF01497">
    <property type="entry name" value="Peripla_BP_2"/>
    <property type="match status" value="1"/>
</dbReference>
<dbReference type="PROSITE" id="PS50983">
    <property type="entry name" value="FE_B12_PBP"/>
    <property type="match status" value="1"/>
</dbReference>
<dbReference type="InterPro" id="IPR002491">
    <property type="entry name" value="ABC_transptr_periplasmic_BD"/>
</dbReference>